<dbReference type="InterPro" id="IPR054271">
    <property type="entry name" value="DUF7002"/>
</dbReference>
<evidence type="ECO:0000313" key="2">
    <source>
        <dbReference type="Proteomes" id="UP001597114"/>
    </source>
</evidence>
<protein>
    <submittedName>
        <fullName evidence="1">DUF7002 family protein</fullName>
    </submittedName>
</protein>
<organism evidence="1 2">
    <name type="scientific">Pseudonocardia yunnanensis</name>
    <dbReference type="NCBI Taxonomy" id="58107"/>
    <lineage>
        <taxon>Bacteria</taxon>
        <taxon>Bacillati</taxon>
        <taxon>Actinomycetota</taxon>
        <taxon>Actinomycetes</taxon>
        <taxon>Pseudonocardiales</taxon>
        <taxon>Pseudonocardiaceae</taxon>
        <taxon>Pseudonocardia</taxon>
    </lineage>
</organism>
<proteinExistence type="predicted"/>
<reference evidence="2" key="1">
    <citation type="journal article" date="2019" name="Int. J. Syst. Evol. Microbiol.">
        <title>The Global Catalogue of Microorganisms (GCM) 10K type strain sequencing project: providing services to taxonomists for standard genome sequencing and annotation.</title>
        <authorList>
            <consortium name="The Broad Institute Genomics Platform"/>
            <consortium name="The Broad Institute Genome Sequencing Center for Infectious Disease"/>
            <person name="Wu L."/>
            <person name="Ma J."/>
        </authorList>
    </citation>
    <scope>NUCLEOTIDE SEQUENCE [LARGE SCALE GENOMIC DNA]</scope>
    <source>
        <strain evidence="2">CCM 7043</strain>
    </source>
</reference>
<sequence length="213" mass="24238">MNVPDTLSASYIAVRWPRLYHMTEAGSWSSVKRHGLLSTTALLDLFEVSGPDRDRIEASRRGHPVVIEHPEHGRAVIHDNRPINVNVLRRALVGMSEPEWYRTLNRRVFFWLTEKRLDTLCAAPSNRGRLHDILIFDTSAVLEAYASDVELTHLNAGAVRTTLHPRGAETFRSIADYPWSQRSRIARSEPIVELTLPRSLPDPADFVVEVQTR</sequence>
<comment type="caution">
    <text evidence="1">The sequence shown here is derived from an EMBL/GenBank/DDBJ whole genome shotgun (WGS) entry which is preliminary data.</text>
</comment>
<dbReference type="RefSeq" id="WP_379659277.1">
    <property type="nucleotide sequence ID" value="NZ_JBHUCO010000038.1"/>
</dbReference>
<name>A0ABW4F3C8_9PSEU</name>
<accession>A0ABW4F3C8</accession>
<dbReference type="Proteomes" id="UP001597114">
    <property type="component" value="Unassembled WGS sequence"/>
</dbReference>
<evidence type="ECO:0000313" key="1">
    <source>
        <dbReference type="EMBL" id="MFD1521742.1"/>
    </source>
</evidence>
<keyword evidence="2" id="KW-1185">Reference proteome</keyword>
<dbReference type="Pfam" id="PF22531">
    <property type="entry name" value="DUF7002"/>
    <property type="match status" value="1"/>
</dbReference>
<dbReference type="EMBL" id="JBHUCO010000038">
    <property type="protein sequence ID" value="MFD1521742.1"/>
    <property type="molecule type" value="Genomic_DNA"/>
</dbReference>
<gene>
    <name evidence="1" type="ORF">ACFSJD_29890</name>
</gene>